<dbReference type="Proteomes" id="UP000316291">
    <property type="component" value="Unassembled WGS sequence"/>
</dbReference>
<sequence length="158" mass="17486">MGVPLHCINATETHERRLAMKVKDVMHKGVDWVSPDTPITELAKLMRAHDIGCIPIGEDDKLVGMVTDRDIVCKGLASHSFDAGRAKARDVMTEGIHCCREDDDLAKAMHHMEKLQVRRLLVINKSKRMVGIISLGDVSHSTSGDMLTETVRSVSAHH</sequence>
<feature type="domain" description="CBS" evidence="3">
    <location>
        <begin position="92"/>
        <end position="149"/>
    </location>
</feature>
<proteinExistence type="predicted"/>
<evidence type="ECO:0000256" key="1">
    <source>
        <dbReference type="ARBA" id="ARBA00023122"/>
    </source>
</evidence>
<keyword evidence="1 2" id="KW-0129">CBS domain</keyword>
<dbReference type="InterPro" id="IPR046342">
    <property type="entry name" value="CBS_dom_sf"/>
</dbReference>
<dbReference type="SMART" id="SM00116">
    <property type="entry name" value="CBS"/>
    <property type="match status" value="2"/>
</dbReference>
<evidence type="ECO:0000313" key="4">
    <source>
        <dbReference type="EMBL" id="TWI72512.1"/>
    </source>
</evidence>
<organism evidence="4 5">
    <name type="scientific">Bradyrhizobium huanghuaihaiense</name>
    <dbReference type="NCBI Taxonomy" id="990078"/>
    <lineage>
        <taxon>Bacteria</taxon>
        <taxon>Pseudomonadati</taxon>
        <taxon>Pseudomonadota</taxon>
        <taxon>Alphaproteobacteria</taxon>
        <taxon>Hyphomicrobiales</taxon>
        <taxon>Nitrobacteraceae</taxon>
        <taxon>Bradyrhizobium</taxon>
    </lineage>
</organism>
<evidence type="ECO:0000313" key="5">
    <source>
        <dbReference type="Proteomes" id="UP000316291"/>
    </source>
</evidence>
<reference evidence="4 5" key="1">
    <citation type="journal article" date="2015" name="Stand. Genomic Sci.">
        <title>Genomic Encyclopedia of Bacterial and Archaeal Type Strains, Phase III: the genomes of soil and plant-associated and newly described type strains.</title>
        <authorList>
            <person name="Whitman W.B."/>
            <person name="Woyke T."/>
            <person name="Klenk H.P."/>
            <person name="Zhou Y."/>
            <person name="Lilburn T.G."/>
            <person name="Beck B.J."/>
            <person name="De Vos P."/>
            <person name="Vandamme P."/>
            <person name="Eisen J.A."/>
            <person name="Garrity G."/>
            <person name="Hugenholtz P."/>
            <person name="Kyrpides N.C."/>
        </authorList>
    </citation>
    <scope>NUCLEOTIDE SEQUENCE [LARGE SCALE GENOMIC DNA]</scope>
    <source>
        <strain evidence="4 5">CGMCC 1.10948</strain>
    </source>
</reference>
<evidence type="ECO:0000259" key="3">
    <source>
        <dbReference type="PROSITE" id="PS51371"/>
    </source>
</evidence>
<dbReference type="Pfam" id="PF00571">
    <property type="entry name" value="CBS"/>
    <property type="match status" value="2"/>
</dbReference>
<dbReference type="CDD" id="cd04622">
    <property type="entry name" value="CBS_pair_HRP1_like"/>
    <property type="match status" value="1"/>
</dbReference>
<dbReference type="AlphaFoldDB" id="A0A562RTV7"/>
<keyword evidence="5" id="KW-1185">Reference proteome</keyword>
<dbReference type="EMBL" id="VLLA01000004">
    <property type="protein sequence ID" value="TWI72512.1"/>
    <property type="molecule type" value="Genomic_DNA"/>
</dbReference>
<dbReference type="PANTHER" id="PTHR43080:SF2">
    <property type="entry name" value="CBS DOMAIN-CONTAINING PROTEIN"/>
    <property type="match status" value="1"/>
</dbReference>
<protein>
    <submittedName>
        <fullName evidence="4">CBS domain protein</fullName>
    </submittedName>
</protein>
<name>A0A562RTV7_9BRAD</name>
<accession>A0A562RTV7</accession>
<dbReference type="SUPFAM" id="SSF54631">
    <property type="entry name" value="CBS-domain pair"/>
    <property type="match status" value="1"/>
</dbReference>
<dbReference type="InterPro" id="IPR000644">
    <property type="entry name" value="CBS_dom"/>
</dbReference>
<gene>
    <name evidence="4" type="ORF">IQ16_02090</name>
</gene>
<comment type="caution">
    <text evidence="4">The sequence shown here is derived from an EMBL/GenBank/DDBJ whole genome shotgun (WGS) entry which is preliminary data.</text>
</comment>
<feature type="domain" description="CBS" evidence="3">
    <location>
        <begin position="26"/>
        <end position="81"/>
    </location>
</feature>
<dbReference type="PROSITE" id="PS51371">
    <property type="entry name" value="CBS"/>
    <property type="match status" value="2"/>
</dbReference>
<dbReference type="InterPro" id="IPR051257">
    <property type="entry name" value="Diverse_CBS-Domain"/>
</dbReference>
<evidence type="ECO:0000256" key="2">
    <source>
        <dbReference type="PROSITE-ProRule" id="PRU00703"/>
    </source>
</evidence>
<dbReference type="PANTHER" id="PTHR43080">
    <property type="entry name" value="CBS DOMAIN-CONTAINING PROTEIN CBSX3, MITOCHONDRIAL"/>
    <property type="match status" value="1"/>
</dbReference>
<dbReference type="Gene3D" id="3.10.580.10">
    <property type="entry name" value="CBS-domain"/>
    <property type="match status" value="1"/>
</dbReference>